<dbReference type="Pfam" id="PF01740">
    <property type="entry name" value="STAS"/>
    <property type="match status" value="1"/>
</dbReference>
<feature type="transmembrane region" description="Helical" evidence="5">
    <location>
        <begin position="369"/>
        <end position="387"/>
    </location>
</feature>
<feature type="transmembrane region" description="Helical" evidence="5">
    <location>
        <begin position="90"/>
        <end position="110"/>
    </location>
</feature>
<feature type="transmembrane region" description="Helical" evidence="5">
    <location>
        <begin position="146"/>
        <end position="162"/>
    </location>
</feature>
<dbReference type="InterPro" id="IPR052706">
    <property type="entry name" value="Membrane-Transporter-like"/>
</dbReference>
<dbReference type="InterPro" id="IPR011547">
    <property type="entry name" value="SLC26A/SulP_dom"/>
</dbReference>
<dbReference type="PANTHER" id="PTHR43310">
    <property type="entry name" value="SULFATE TRANSPORTER YBAR-RELATED"/>
    <property type="match status" value="1"/>
</dbReference>
<dbReference type="GO" id="GO:0016020">
    <property type="term" value="C:membrane"/>
    <property type="evidence" value="ECO:0007669"/>
    <property type="project" value="UniProtKB-SubCell"/>
</dbReference>
<feature type="transmembrane region" description="Helical" evidence="5">
    <location>
        <begin position="292"/>
        <end position="310"/>
    </location>
</feature>
<dbReference type="InterPro" id="IPR018045">
    <property type="entry name" value="S04_transporter_CS"/>
</dbReference>
<evidence type="ECO:0000256" key="3">
    <source>
        <dbReference type="ARBA" id="ARBA00022989"/>
    </source>
</evidence>
<evidence type="ECO:0000256" key="1">
    <source>
        <dbReference type="ARBA" id="ARBA00004141"/>
    </source>
</evidence>
<dbReference type="InterPro" id="IPR002645">
    <property type="entry name" value="STAS_dom"/>
</dbReference>
<evidence type="ECO:0000313" key="8">
    <source>
        <dbReference type="Proteomes" id="UP000447876"/>
    </source>
</evidence>
<accession>A0A7X2Z4J7</accession>
<comment type="subcellular location">
    <subcellularLocation>
        <location evidence="1">Membrane</location>
        <topology evidence="1">Multi-pass membrane protein</topology>
    </subcellularLocation>
</comment>
<feature type="transmembrane region" description="Helical" evidence="5">
    <location>
        <begin position="168"/>
        <end position="188"/>
    </location>
</feature>
<evidence type="ECO:0000256" key="2">
    <source>
        <dbReference type="ARBA" id="ARBA00022692"/>
    </source>
</evidence>
<dbReference type="OrthoDB" id="9771198at2"/>
<dbReference type="EMBL" id="WNZW01000007">
    <property type="protein sequence ID" value="MUG46654.1"/>
    <property type="molecule type" value="Genomic_DNA"/>
</dbReference>
<name>A0A7X2Z4J7_9BACL</name>
<dbReference type="InterPro" id="IPR036513">
    <property type="entry name" value="STAS_dom_sf"/>
</dbReference>
<evidence type="ECO:0000313" key="7">
    <source>
        <dbReference type="EMBL" id="MUG46654.1"/>
    </source>
</evidence>
<dbReference type="Pfam" id="PF00916">
    <property type="entry name" value="Sulfate_transp"/>
    <property type="match status" value="2"/>
</dbReference>
<gene>
    <name evidence="7" type="ORF">GNP95_16830</name>
</gene>
<dbReference type="Gene3D" id="3.30.750.24">
    <property type="entry name" value="STAS domain"/>
    <property type="match status" value="1"/>
</dbReference>
<dbReference type="RefSeq" id="WP_155612040.1">
    <property type="nucleotide sequence ID" value="NZ_WNZW01000007.1"/>
</dbReference>
<evidence type="ECO:0000256" key="5">
    <source>
        <dbReference type="SAM" id="Phobius"/>
    </source>
</evidence>
<feature type="transmembrane region" description="Helical" evidence="5">
    <location>
        <begin position="220"/>
        <end position="242"/>
    </location>
</feature>
<keyword evidence="4 5" id="KW-0472">Membrane</keyword>
<feature type="transmembrane region" description="Helical" evidence="5">
    <location>
        <begin position="316"/>
        <end position="339"/>
    </location>
</feature>
<sequence>MFKTLNIRAAWFSNIRADLLSGLTVAFALIPEAIAFSLLAGVSPMVGLYASFFIAVVIAFAGGRPGMISAATGAMALLMGGLVRDYGIEYLFAATILAGVIQVILGALRLGKLINFLPHSVMVGFVNALAILIFMAQLHYFAGEGWVMYALVALTLVIIYVFPRMTKAFPSALAAIIIVSVITMLLGLDVKTVGDMGTITSALPVFHLPEVGLTWDMFRVIFPVSLSLAVVGLLESLMTATLIDEITDTPSDKNREMKGQGLANIVTGFFGGMAGCAMIGQSMINVKSGGRTRLSTLVSGVGLLFLIIVLGDVVKAVPMAALVGVMFMVCIGTFDWGYLRSMRRKIPYSESFVMVVTVAAVVATNNLSVGVGIGVLLSALIFAWRMAKIRITSEERADFKQYTVKGQMFFGTVTGFLDEFNVSDDPKHIVIDFTGSHVWDHSAVQAISKVIAKYQEQGKNVQIVGLNRESSELVDRVGLFVTGEQG</sequence>
<dbReference type="PANTHER" id="PTHR43310:SF1">
    <property type="entry name" value="SULFATE TRANSPORTER YBAR-RELATED"/>
    <property type="match status" value="1"/>
</dbReference>
<reference evidence="7 8" key="1">
    <citation type="submission" date="2019-11" db="EMBL/GenBank/DDBJ databases">
        <title>Draft genome sequences of five Paenibacillus species of dairy origin.</title>
        <authorList>
            <person name="Olajide A.M."/>
            <person name="Chen S."/>
            <person name="Lapointe G."/>
        </authorList>
    </citation>
    <scope>NUCLEOTIDE SEQUENCE [LARGE SCALE GENOMIC DNA]</scope>
    <source>
        <strain evidence="7 8">12CR55</strain>
    </source>
</reference>
<dbReference type="PROSITE" id="PS50801">
    <property type="entry name" value="STAS"/>
    <property type="match status" value="1"/>
</dbReference>
<keyword evidence="2 5" id="KW-0812">Transmembrane</keyword>
<dbReference type="GO" id="GO:0008271">
    <property type="term" value="F:secondary active sulfate transmembrane transporter activity"/>
    <property type="evidence" value="ECO:0007669"/>
    <property type="project" value="InterPro"/>
</dbReference>
<comment type="caution">
    <text evidence="7">The sequence shown here is derived from an EMBL/GenBank/DDBJ whole genome shotgun (WGS) entry which is preliminary data.</text>
</comment>
<protein>
    <submittedName>
        <fullName evidence="7">STAS domain-containing protein</fullName>
    </submittedName>
</protein>
<keyword evidence="3 5" id="KW-1133">Transmembrane helix</keyword>
<feature type="transmembrane region" description="Helical" evidence="5">
    <location>
        <begin position="51"/>
        <end position="78"/>
    </location>
</feature>
<dbReference type="AlphaFoldDB" id="A0A7X2Z4J7"/>
<dbReference type="PROSITE" id="PS01130">
    <property type="entry name" value="SLC26A"/>
    <property type="match status" value="1"/>
</dbReference>
<organism evidence="7 8">
    <name type="scientific">Paenibacillus woosongensis</name>
    <dbReference type="NCBI Taxonomy" id="307580"/>
    <lineage>
        <taxon>Bacteria</taxon>
        <taxon>Bacillati</taxon>
        <taxon>Bacillota</taxon>
        <taxon>Bacilli</taxon>
        <taxon>Bacillales</taxon>
        <taxon>Paenibacillaceae</taxon>
        <taxon>Paenibacillus</taxon>
    </lineage>
</organism>
<dbReference type="Proteomes" id="UP000447876">
    <property type="component" value="Unassembled WGS sequence"/>
</dbReference>
<dbReference type="CDD" id="cd07042">
    <property type="entry name" value="STAS_SulP_like_sulfate_transporter"/>
    <property type="match status" value="1"/>
</dbReference>
<proteinExistence type="predicted"/>
<evidence type="ECO:0000256" key="4">
    <source>
        <dbReference type="ARBA" id="ARBA00023136"/>
    </source>
</evidence>
<feature type="transmembrane region" description="Helical" evidence="5">
    <location>
        <begin position="116"/>
        <end position="134"/>
    </location>
</feature>
<feature type="transmembrane region" description="Helical" evidence="5">
    <location>
        <begin position="262"/>
        <end position="280"/>
    </location>
</feature>
<evidence type="ECO:0000259" key="6">
    <source>
        <dbReference type="PROSITE" id="PS50801"/>
    </source>
</evidence>
<feature type="domain" description="STAS" evidence="6">
    <location>
        <begin position="389"/>
        <end position="486"/>
    </location>
</feature>
<dbReference type="SUPFAM" id="SSF52091">
    <property type="entry name" value="SpoIIaa-like"/>
    <property type="match status" value="1"/>
</dbReference>